<evidence type="ECO:0000313" key="5">
    <source>
        <dbReference type="Proteomes" id="UP000534286"/>
    </source>
</evidence>
<feature type="domain" description="N-acetyltransferase" evidence="3">
    <location>
        <begin position="10"/>
        <end position="172"/>
    </location>
</feature>
<keyword evidence="1 4" id="KW-0808">Transferase</keyword>
<dbReference type="Gene3D" id="3.40.630.30">
    <property type="match status" value="1"/>
</dbReference>
<evidence type="ECO:0000313" key="4">
    <source>
        <dbReference type="EMBL" id="MBB4942848.1"/>
    </source>
</evidence>
<dbReference type="CDD" id="cd04301">
    <property type="entry name" value="NAT_SF"/>
    <property type="match status" value="1"/>
</dbReference>
<comment type="caution">
    <text evidence="4">The sequence shown here is derived from an EMBL/GenBank/DDBJ whole genome shotgun (WGS) entry which is preliminary data.</text>
</comment>
<dbReference type="RefSeq" id="WP_246468283.1">
    <property type="nucleotide sequence ID" value="NZ_BAABEK010000073.1"/>
</dbReference>
<dbReference type="Proteomes" id="UP000534286">
    <property type="component" value="Unassembled WGS sequence"/>
</dbReference>
<dbReference type="Pfam" id="PF00583">
    <property type="entry name" value="Acetyltransf_1"/>
    <property type="match status" value="1"/>
</dbReference>
<evidence type="ECO:0000256" key="1">
    <source>
        <dbReference type="ARBA" id="ARBA00022679"/>
    </source>
</evidence>
<keyword evidence="2" id="KW-0012">Acyltransferase</keyword>
<sequence>MSPITRLPADEFRENIKSLADLLVDVVAEGYSLGFLAPFDQDAAAAWWRDQQPAVDGGGLRVWAAHGPDGIIATACLVLEDRPAGRHRAEIVKIMVHPDARGRGLGRALLATAERAAAEAGITLLLLDTVSGTAAEHLYTSAGWKRYGVVPGYAADPHGTLQESGFFYKQLT</sequence>
<protein>
    <submittedName>
        <fullName evidence="4">GNAT superfamily N-acetyltransferase</fullName>
    </submittedName>
</protein>
<dbReference type="PANTHER" id="PTHR43877">
    <property type="entry name" value="AMINOALKYLPHOSPHONATE N-ACETYLTRANSFERASE-RELATED-RELATED"/>
    <property type="match status" value="1"/>
</dbReference>
<evidence type="ECO:0000259" key="3">
    <source>
        <dbReference type="PROSITE" id="PS51186"/>
    </source>
</evidence>
<dbReference type="InterPro" id="IPR016181">
    <property type="entry name" value="Acyl_CoA_acyltransferase"/>
</dbReference>
<dbReference type="SUPFAM" id="SSF55729">
    <property type="entry name" value="Acyl-CoA N-acyltransferases (Nat)"/>
    <property type="match status" value="1"/>
</dbReference>
<gene>
    <name evidence="4" type="ORF">FHR32_007248</name>
</gene>
<dbReference type="EMBL" id="JACHJU010000004">
    <property type="protein sequence ID" value="MBB4942848.1"/>
    <property type="molecule type" value="Genomic_DNA"/>
</dbReference>
<dbReference type="GO" id="GO:0016747">
    <property type="term" value="F:acyltransferase activity, transferring groups other than amino-acyl groups"/>
    <property type="evidence" value="ECO:0007669"/>
    <property type="project" value="InterPro"/>
</dbReference>
<reference evidence="4 5" key="1">
    <citation type="submission" date="2020-08" db="EMBL/GenBank/DDBJ databases">
        <title>Sequencing the genomes of 1000 actinobacteria strains.</title>
        <authorList>
            <person name="Klenk H.-P."/>
        </authorList>
    </citation>
    <scope>NUCLEOTIDE SEQUENCE [LARGE SCALE GENOMIC DNA]</scope>
    <source>
        <strain evidence="4 5">DSM 43023</strain>
    </source>
</reference>
<dbReference type="PANTHER" id="PTHR43877:SF2">
    <property type="entry name" value="AMINOALKYLPHOSPHONATE N-ACETYLTRANSFERASE-RELATED"/>
    <property type="match status" value="1"/>
</dbReference>
<accession>A0A7W7S418</accession>
<dbReference type="PROSITE" id="PS51186">
    <property type="entry name" value="GNAT"/>
    <property type="match status" value="1"/>
</dbReference>
<dbReference type="InterPro" id="IPR050832">
    <property type="entry name" value="Bact_Acetyltransf"/>
</dbReference>
<name>A0A7W7S418_9ACTN</name>
<proteinExistence type="predicted"/>
<evidence type="ECO:0000256" key="2">
    <source>
        <dbReference type="ARBA" id="ARBA00023315"/>
    </source>
</evidence>
<keyword evidence="5" id="KW-1185">Reference proteome</keyword>
<dbReference type="InterPro" id="IPR000182">
    <property type="entry name" value="GNAT_dom"/>
</dbReference>
<dbReference type="AlphaFoldDB" id="A0A7W7S418"/>
<organism evidence="4 5">
    <name type="scientific">Streptosporangium album</name>
    <dbReference type="NCBI Taxonomy" id="47479"/>
    <lineage>
        <taxon>Bacteria</taxon>
        <taxon>Bacillati</taxon>
        <taxon>Actinomycetota</taxon>
        <taxon>Actinomycetes</taxon>
        <taxon>Streptosporangiales</taxon>
        <taxon>Streptosporangiaceae</taxon>
        <taxon>Streptosporangium</taxon>
    </lineage>
</organism>